<proteinExistence type="predicted"/>
<sequence>MAQDRLTAFRGRVFMAKKHPFMMPDEDFQEHGQLPQFLPRFHWPKCHNMLVYTQEFRRELLSTEGMVHMLAIISYGMGQSMTLLEHPFSVAGHGNPRAGIRDIDLLYHLQDSSLHLQDWAPMDIVEPRSGLGAVMHILRVMLCNELGLDDQ</sequence>
<dbReference type="AlphaFoldDB" id="A0A9P5D163"/>
<dbReference type="GeneID" id="55970898"/>
<dbReference type="Proteomes" id="UP000749293">
    <property type="component" value="Unassembled WGS sequence"/>
</dbReference>
<dbReference type="OrthoDB" id="5146350at2759"/>
<comment type="caution">
    <text evidence="1">The sequence shown here is derived from an EMBL/GenBank/DDBJ whole genome shotgun (WGS) entry which is preliminary data.</text>
</comment>
<organism evidence="1 2">
    <name type="scientific">Geosmithia morbida</name>
    <dbReference type="NCBI Taxonomy" id="1094350"/>
    <lineage>
        <taxon>Eukaryota</taxon>
        <taxon>Fungi</taxon>
        <taxon>Dikarya</taxon>
        <taxon>Ascomycota</taxon>
        <taxon>Pezizomycotina</taxon>
        <taxon>Sordariomycetes</taxon>
        <taxon>Hypocreomycetidae</taxon>
        <taxon>Hypocreales</taxon>
        <taxon>Bionectriaceae</taxon>
        <taxon>Geosmithia</taxon>
    </lineage>
</organism>
<protein>
    <submittedName>
        <fullName evidence="1">Uncharacterized protein</fullName>
    </submittedName>
</protein>
<keyword evidence="2" id="KW-1185">Reference proteome</keyword>
<dbReference type="RefSeq" id="XP_035318192.1">
    <property type="nucleotide sequence ID" value="XM_035466644.1"/>
</dbReference>
<accession>A0A9P5D163</accession>
<reference evidence="1" key="1">
    <citation type="submission" date="2020-03" db="EMBL/GenBank/DDBJ databases">
        <title>Site-based positive gene gene selection in Geosmithia morbida across the United States reveals a broad range of putative effectors and factors for local host and environmental adapation.</title>
        <authorList>
            <person name="Onufrak A."/>
            <person name="Murdoch R.W."/>
            <person name="Gazis R."/>
            <person name="Huff M."/>
            <person name="Staton M."/>
            <person name="Klingeman W."/>
            <person name="Hadziabdic D."/>
        </authorList>
    </citation>
    <scope>NUCLEOTIDE SEQUENCE</scope>
    <source>
        <strain evidence="1">1262</strain>
    </source>
</reference>
<name>A0A9P5D163_9HYPO</name>
<dbReference type="EMBL" id="JAANYQ010000023">
    <property type="protein sequence ID" value="KAF4119540.1"/>
    <property type="molecule type" value="Genomic_DNA"/>
</dbReference>
<evidence type="ECO:0000313" key="2">
    <source>
        <dbReference type="Proteomes" id="UP000749293"/>
    </source>
</evidence>
<gene>
    <name evidence="1" type="ORF">GMORB2_4670</name>
</gene>
<evidence type="ECO:0000313" key="1">
    <source>
        <dbReference type="EMBL" id="KAF4119540.1"/>
    </source>
</evidence>